<name>A0A7S7LFJ1_CRYPV</name>
<dbReference type="InterPro" id="IPR044726">
    <property type="entry name" value="ABCC_6TM_D2"/>
</dbReference>
<evidence type="ECO:0000313" key="13">
    <source>
        <dbReference type="EMBL" id="QOY40776.1"/>
    </source>
</evidence>
<keyword evidence="5" id="KW-0677">Repeat</keyword>
<dbReference type="InterPro" id="IPR027417">
    <property type="entry name" value="P-loop_NTPase"/>
</dbReference>
<dbReference type="Pfam" id="PF00664">
    <property type="entry name" value="ABC_membrane"/>
    <property type="match status" value="2"/>
</dbReference>
<dbReference type="SMART" id="SM00382">
    <property type="entry name" value="AAA"/>
    <property type="match status" value="2"/>
</dbReference>
<dbReference type="InterPro" id="IPR050173">
    <property type="entry name" value="ABC_transporter_C-like"/>
</dbReference>
<dbReference type="Gene3D" id="1.20.1560.10">
    <property type="entry name" value="ABC transporter type 1, transmembrane domain"/>
    <property type="match status" value="2"/>
</dbReference>
<dbReference type="GO" id="GO:0005524">
    <property type="term" value="F:ATP binding"/>
    <property type="evidence" value="ECO:0007669"/>
    <property type="project" value="UniProtKB-KW"/>
</dbReference>
<feature type="transmembrane region" description="Helical" evidence="10">
    <location>
        <begin position="872"/>
        <end position="893"/>
    </location>
</feature>
<dbReference type="SUPFAM" id="SSF90123">
    <property type="entry name" value="ABC transporter transmembrane region"/>
    <property type="match status" value="2"/>
</dbReference>
<keyword evidence="3" id="KW-0813">Transport</keyword>
<evidence type="ECO:0000256" key="5">
    <source>
        <dbReference type="ARBA" id="ARBA00022737"/>
    </source>
</evidence>
<protein>
    <submittedName>
        <fullName evidence="13">Uncharacterized protein</fullName>
    </submittedName>
</protein>
<dbReference type="CDD" id="cd03244">
    <property type="entry name" value="ABCC_MRP_domain2"/>
    <property type="match status" value="1"/>
</dbReference>
<evidence type="ECO:0000313" key="14">
    <source>
        <dbReference type="Proteomes" id="UP000593906"/>
    </source>
</evidence>
<dbReference type="GO" id="GO:0140359">
    <property type="term" value="F:ABC-type transporter activity"/>
    <property type="evidence" value="ECO:0007669"/>
    <property type="project" value="InterPro"/>
</dbReference>
<sequence length="1393" mass="156513">MLGGIFNRNLKKENDDQVQDEKPFIHKKTGGITPEESASFLSKFTFSWFTPIIDSAYDHILSLDEYYHLPEQNDPSYSLANFEDKWKAECERFGKSKVFENKNGNNTNTNSSASSKKLKFPSLARVLFQCYSKQIFIIFALVIFSNICNLTQIFLLRKLLECIQSSELIPRVESSADSAIPWWAVILGIVPERFSSSIACKGFAYIFAMTTLIIAYAVLRQQETRIVTRLGRQIRSLITGVVYRKLLNLDSNIFSESPQSNTELSSRASKARLSVASEISLQGATGSFGMSGNVVNLLNNDVSRFGRLYTSHEFYYGACSVTIAAIMLYMNIGISGIVGILVMFAHATWSISFLNIRAYLRKPFSEIRDRRILLTSEYLNYIKIIKSYSWERYFIKNIDSHRENEILSLLAQGTCWGFAAACHAVVFHALLFTIIVRRYMGEVNDPANIFFAYVVYDAVSEFIASFPKSYALFRDLILSCERISEFLVIEDRSNINSLMNTSSCSEVSRAMPIEDQDLSEPIKGNVKYEKVELRWPSGALLMKDLSFEVNPGEMMAILGPVGSGKSGLLLSIINELQHYKGLRQVSGKLAYVPQLAWAVTGTIRENILFGAPFDPEWYAQVVDACCLVADFKIFPKGDQTMISGSSNNLSGGQRQRISLARAVYQRSQIYALDDCLSAVDSNVSARIFKNCILGLLRDKCVILATHLADLVVHVDKVLLLDDISKKPLYLGDPYGLLKFPHYKNLFGSNLTQTKNDQKIAKLGSNNSSRESLTLTSLIKSNSTQNYSQEGISITEEEGESSRFKVDEEEEEEEEEGVVSLDTYMKYIFSYEKLTLFKLLIFVSLLVAIYVLITFFIGIWLENANEENWRAYFNIYLTACIVLPIVCTVTTIIFRVGGVGVSKIYHNKLLSHIEHAPLSFFENTPIGRILNRFTSDLVHLDELLPTSFNNSSVTVLMSATMLVSVGVITPQFLFFIPPIFYAFYCVAKKYPPIIRQSERKSAALTAPITSQLMETMSGLATIHTFGAENMLIRKMDNAIIALNNIRYHLDIAYIWLYLRLEVIGCMTLVVTGIFSVLLSACNLSNPGILGTILSFAVALPGWLRYSIFTVGEFEADMVGFERIRTYTDSEMYQVVVSDQEKSNINVPEDWPSQGKIEFRNVDMTFYPNPNPSLCNICLKISPGERIGIVGRTGAGKSSLFSAILRLFDPSFGAILIDDLETSKVSPLKLRESISIVPQDPVIFTGTVRFNLDPKGSYSDEELYEVLKRAHVFDYVNNLPGKLNFQLEGGGTQLSVGIKQLFCLTRAILRKSRILLLDEATSFVDIQTDSLIQETIKSEFKGCTILTIAHRIKTIINYDKILVLESGRVFEFDTPQNLLRNPKSVFSSLASSISV</sequence>
<evidence type="ECO:0000256" key="6">
    <source>
        <dbReference type="ARBA" id="ARBA00022741"/>
    </source>
</evidence>
<dbReference type="GO" id="GO:0016020">
    <property type="term" value="C:membrane"/>
    <property type="evidence" value="ECO:0007669"/>
    <property type="project" value="UniProtKB-SubCell"/>
</dbReference>
<evidence type="ECO:0000256" key="8">
    <source>
        <dbReference type="ARBA" id="ARBA00022989"/>
    </source>
</evidence>
<dbReference type="VEuPathDB" id="CryptoDB:CPATCC_0010400"/>
<evidence type="ECO:0000256" key="3">
    <source>
        <dbReference type="ARBA" id="ARBA00022448"/>
    </source>
</evidence>
<dbReference type="EMBL" id="CP044416">
    <property type="protein sequence ID" value="QOY40776.1"/>
    <property type="molecule type" value="Genomic_DNA"/>
</dbReference>
<feature type="transmembrane region" description="Helical" evidence="10">
    <location>
        <begin position="406"/>
        <end position="435"/>
    </location>
</feature>
<feature type="transmembrane region" description="Helical" evidence="10">
    <location>
        <begin position="447"/>
        <end position="466"/>
    </location>
</feature>
<dbReference type="Proteomes" id="UP000593906">
    <property type="component" value="Chromosome 7"/>
</dbReference>
<evidence type="ECO:0000256" key="2">
    <source>
        <dbReference type="ARBA" id="ARBA00009726"/>
    </source>
</evidence>
<evidence type="ECO:0000256" key="9">
    <source>
        <dbReference type="ARBA" id="ARBA00023136"/>
    </source>
</evidence>
<dbReference type="Pfam" id="PF00005">
    <property type="entry name" value="ABC_tran"/>
    <property type="match status" value="2"/>
</dbReference>
<feature type="domain" description="ABC transmembrane type-1" evidence="12">
    <location>
        <begin position="838"/>
        <end position="1114"/>
    </location>
</feature>
<dbReference type="SUPFAM" id="SSF52540">
    <property type="entry name" value="P-loop containing nucleoside triphosphate hydrolases"/>
    <property type="match status" value="2"/>
</dbReference>
<dbReference type="PANTHER" id="PTHR24223">
    <property type="entry name" value="ATP-BINDING CASSETTE SUB-FAMILY C"/>
    <property type="match status" value="1"/>
</dbReference>
<keyword evidence="8 10" id="KW-1133">Transmembrane helix</keyword>
<dbReference type="CDD" id="cd18580">
    <property type="entry name" value="ABC_6TM_ABCC_D2"/>
    <property type="match status" value="1"/>
</dbReference>
<evidence type="ECO:0000256" key="1">
    <source>
        <dbReference type="ARBA" id="ARBA00004141"/>
    </source>
</evidence>
<feature type="transmembrane region" description="Helical" evidence="10">
    <location>
        <begin position="835"/>
        <end position="860"/>
    </location>
</feature>
<dbReference type="FunFam" id="3.40.50.300:FF:000163">
    <property type="entry name" value="Multidrug resistance-associated protein member 4"/>
    <property type="match status" value="1"/>
</dbReference>
<dbReference type="PANTHER" id="PTHR24223:SF456">
    <property type="entry name" value="MULTIDRUG RESISTANCE-ASSOCIATED PROTEIN LETHAL(2)03659"/>
    <property type="match status" value="1"/>
</dbReference>
<feature type="domain" description="ABC transporter" evidence="11">
    <location>
        <begin position="526"/>
        <end position="747"/>
    </location>
</feature>
<accession>A0A7S7LFJ1</accession>
<keyword evidence="4 10" id="KW-0812">Transmembrane</keyword>
<feature type="domain" description="ABC transporter" evidence="11">
    <location>
        <begin position="1157"/>
        <end position="1389"/>
    </location>
</feature>
<dbReference type="InterPro" id="IPR011527">
    <property type="entry name" value="ABC1_TM_dom"/>
</dbReference>
<dbReference type="GO" id="GO:0016887">
    <property type="term" value="F:ATP hydrolysis activity"/>
    <property type="evidence" value="ECO:0007669"/>
    <property type="project" value="InterPro"/>
</dbReference>
<dbReference type="CDD" id="cd03250">
    <property type="entry name" value="ABCC_MRP_domain1"/>
    <property type="match status" value="1"/>
</dbReference>
<keyword evidence="7" id="KW-0067">ATP-binding</keyword>
<feature type="transmembrane region" description="Helical" evidence="10">
    <location>
        <begin position="1055"/>
        <end position="1076"/>
    </location>
</feature>
<feature type="transmembrane region" description="Helical" evidence="10">
    <location>
        <begin position="314"/>
        <end position="332"/>
    </location>
</feature>
<dbReference type="PROSITE" id="PS50929">
    <property type="entry name" value="ABC_TM1F"/>
    <property type="match status" value="2"/>
</dbReference>
<evidence type="ECO:0000256" key="7">
    <source>
        <dbReference type="ARBA" id="ARBA00022840"/>
    </source>
</evidence>
<reference evidence="13 14" key="1">
    <citation type="submission" date="2019-09" db="EMBL/GenBank/DDBJ databases">
        <title>Consistent, comparative and evidence-based genome assembly and annotation for Cryptosporidium parvum, C. hominis and C. tyzzeri.</title>
        <authorList>
            <person name="Baptista R.P."/>
            <person name="Li Y."/>
            <person name="Sateriale A."/>
            <person name="Ansell B."/>
            <person name="Jex A."/>
            <person name="Sanders M."/>
            <person name="Brooks K."/>
            <person name="Tracey A."/>
            <person name="Berriman M."/>
            <person name="Striepen B."/>
            <person name="Cotton J.A."/>
            <person name="Kissinger J.C."/>
        </authorList>
    </citation>
    <scope>NUCLEOTIDE SEQUENCE [LARGE SCALE GENOMIC DNA]</scope>
    <source>
        <strain evidence="13 14">IOWA-ATCC</strain>
    </source>
</reference>
<dbReference type="InterPro" id="IPR017871">
    <property type="entry name" value="ABC_transporter-like_CS"/>
</dbReference>
<keyword evidence="6" id="KW-0547">Nucleotide-binding</keyword>
<dbReference type="InterPro" id="IPR003439">
    <property type="entry name" value="ABC_transporter-like_ATP-bd"/>
</dbReference>
<keyword evidence="9 10" id="KW-0472">Membrane</keyword>
<feature type="transmembrane region" description="Helical" evidence="10">
    <location>
        <begin position="135"/>
        <end position="156"/>
    </location>
</feature>
<proteinExistence type="inferred from homology"/>
<feature type="transmembrane region" description="Helical" evidence="10">
    <location>
        <begin position="1082"/>
        <end position="1102"/>
    </location>
</feature>
<comment type="subcellular location">
    <subcellularLocation>
        <location evidence="1">Membrane</location>
        <topology evidence="1">Multi-pass membrane protein</topology>
    </subcellularLocation>
</comment>
<dbReference type="PROSITE" id="PS50893">
    <property type="entry name" value="ABC_TRANSPORTER_2"/>
    <property type="match status" value="2"/>
</dbReference>
<feature type="domain" description="ABC transmembrane type-1" evidence="12">
    <location>
        <begin position="136"/>
        <end position="475"/>
    </location>
</feature>
<organism evidence="13 14">
    <name type="scientific">Cryptosporidium parvum</name>
    <dbReference type="NCBI Taxonomy" id="5807"/>
    <lineage>
        <taxon>Eukaryota</taxon>
        <taxon>Sar</taxon>
        <taxon>Alveolata</taxon>
        <taxon>Apicomplexa</taxon>
        <taxon>Conoidasida</taxon>
        <taxon>Coccidia</taxon>
        <taxon>Eucoccidiorida</taxon>
        <taxon>Eimeriorina</taxon>
        <taxon>Cryptosporidiidae</taxon>
        <taxon>Cryptosporidium</taxon>
    </lineage>
</organism>
<evidence type="ECO:0000256" key="4">
    <source>
        <dbReference type="ARBA" id="ARBA00022692"/>
    </source>
</evidence>
<dbReference type="InterPro" id="IPR036640">
    <property type="entry name" value="ABC1_TM_sf"/>
</dbReference>
<evidence type="ECO:0000256" key="10">
    <source>
        <dbReference type="SAM" id="Phobius"/>
    </source>
</evidence>
<evidence type="ECO:0000259" key="11">
    <source>
        <dbReference type="PROSITE" id="PS50893"/>
    </source>
</evidence>
<feature type="transmembrane region" description="Helical" evidence="10">
    <location>
        <begin position="202"/>
        <end position="219"/>
    </location>
</feature>
<gene>
    <name evidence="13" type="ORF">CPATCC_003667</name>
</gene>
<dbReference type="InterPro" id="IPR003593">
    <property type="entry name" value="AAA+_ATPase"/>
</dbReference>
<dbReference type="PROSITE" id="PS00211">
    <property type="entry name" value="ABC_TRANSPORTER_1"/>
    <property type="match status" value="1"/>
</dbReference>
<evidence type="ECO:0000259" key="12">
    <source>
        <dbReference type="PROSITE" id="PS50929"/>
    </source>
</evidence>
<comment type="similarity">
    <text evidence="2">Belongs to the ABC transporter superfamily. ABCC family. Conjugate transporter (TC 3.A.1.208) subfamily.</text>
</comment>
<dbReference type="FunFam" id="3.40.50.300:FF:000973">
    <property type="entry name" value="Multidrug resistance-associated protein 4"/>
    <property type="match status" value="1"/>
</dbReference>
<dbReference type="Gene3D" id="3.40.50.300">
    <property type="entry name" value="P-loop containing nucleotide triphosphate hydrolases"/>
    <property type="match status" value="2"/>
</dbReference>